<dbReference type="Gene3D" id="3.10.28.20">
    <property type="entry name" value="Acetamidase/Formamidase-like domains"/>
    <property type="match status" value="1"/>
</dbReference>
<dbReference type="InterPro" id="IPR004304">
    <property type="entry name" value="FmdA_AmdA"/>
</dbReference>
<dbReference type="PANTHER" id="PTHR31891:SF1">
    <property type="entry name" value="FORMAMIDASE C869.04-RELATED"/>
    <property type="match status" value="1"/>
</dbReference>
<dbReference type="PANTHER" id="PTHR31891">
    <property type="entry name" value="FORMAMIDASE C869.04-RELATED"/>
    <property type="match status" value="1"/>
</dbReference>
<name>A0A2N3LQN1_9BACI</name>
<dbReference type="Gene3D" id="2.40.10.120">
    <property type="match status" value="1"/>
</dbReference>
<sequence>MKLFGKEHYITSFSAKNKPKFFVDLGETFQVETHDCYGGAFTNESQLRTSVSIDYINPATGPIYINDVKKGDILCIEVKNIELDSQGVMVLYPGMGTLGDKVKVEDTKIIPIVENTAYFSQHLQFQVQPMIGVIGVAPLNGEVLCESPGDHGGNMDTKYITSGNKLYLPVYHDGAYLALGDLHAAMGDGELDGSGIEIGGKVTLKVTRKEKQPLSLPIVETKESFMFIASEKTVEKASEKGMVAAVEAIQKKQSLTFNDAYRLLSALCDIQISQLVNPLVTIRINVPKYLLHN</sequence>
<organism evidence="1 2">
    <name type="scientific">Heyndrickxia camelliae</name>
    <dbReference type="NCBI Taxonomy" id="1707093"/>
    <lineage>
        <taxon>Bacteria</taxon>
        <taxon>Bacillati</taxon>
        <taxon>Bacillota</taxon>
        <taxon>Bacilli</taxon>
        <taxon>Bacillales</taxon>
        <taxon>Bacillaceae</taxon>
        <taxon>Heyndrickxia</taxon>
    </lineage>
</organism>
<dbReference type="OrthoDB" id="9811740at2"/>
<dbReference type="EMBL" id="PIQO01000001">
    <property type="protein sequence ID" value="PKR86877.1"/>
    <property type="molecule type" value="Genomic_DNA"/>
</dbReference>
<dbReference type="RefSeq" id="WP_101352527.1">
    <property type="nucleotide sequence ID" value="NZ_PIQO01000001.1"/>
</dbReference>
<dbReference type="Gene3D" id="2.60.120.580">
    <property type="entry name" value="Acetamidase/Formamidase-like domains"/>
    <property type="match status" value="1"/>
</dbReference>
<dbReference type="Pfam" id="PF03069">
    <property type="entry name" value="FmdA_AmdA"/>
    <property type="match status" value="2"/>
</dbReference>
<proteinExistence type="predicted"/>
<dbReference type="Proteomes" id="UP000233440">
    <property type="component" value="Unassembled WGS sequence"/>
</dbReference>
<evidence type="ECO:0000313" key="1">
    <source>
        <dbReference type="EMBL" id="PKR86877.1"/>
    </source>
</evidence>
<dbReference type="AlphaFoldDB" id="A0A2N3LQN1"/>
<protein>
    <submittedName>
        <fullName evidence="1">Acetamidase</fullName>
    </submittedName>
</protein>
<dbReference type="SUPFAM" id="SSF141130">
    <property type="entry name" value="Acetamidase/Formamidase-like"/>
    <property type="match status" value="1"/>
</dbReference>
<dbReference type="GO" id="GO:0016811">
    <property type="term" value="F:hydrolase activity, acting on carbon-nitrogen (but not peptide) bonds, in linear amides"/>
    <property type="evidence" value="ECO:0007669"/>
    <property type="project" value="InterPro"/>
</dbReference>
<reference evidence="1 2" key="1">
    <citation type="submission" date="2017-11" db="EMBL/GenBank/DDBJ databases">
        <title>Bacillus camelliae sp. nov., isolated from pu'er tea.</title>
        <authorList>
            <person name="Niu L."/>
        </authorList>
    </citation>
    <scope>NUCLEOTIDE SEQUENCE [LARGE SCALE GENOMIC DNA]</scope>
    <source>
        <strain evidence="1 2">7578-1</strain>
    </source>
</reference>
<evidence type="ECO:0000313" key="2">
    <source>
        <dbReference type="Proteomes" id="UP000233440"/>
    </source>
</evidence>
<gene>
    <name evidence="1" type="ORF">CWO92_02165</name>
</gene>
<comment type="caution">
    <text evidence="1">The sequence shown here is derived from an EMBL/GenBank/DDBJ whole genome shotgun (WGS) entry which is preliminary data.</text>
</comment>
<keyword evidence="2" id="KW-1185">Reference proteome</keyword>
<accession>A0A2N3LQN1</accession>